<protein>
    <submittedName>
        <fullName evidence="2">Uncharacterized protein</fullName>
    </submittedName>
</protein>
<comment type="caution">
    <text evidence="2">The sequence shown here is derived from an EMBL/GenBank/DDBJ whole genome shotgun (WGS) entry which is preliminary data.</text>
</comment>
<proteinExistence type="predicted"/>
<accession>A0AAD3STL2</accession>
<sequence>MSRCFPYPPPGYAGKCASNEALILSIKLQRESEKAKSDRKRERRREKKEKRREKRARTTADSEKKKRAEEKLWEDDRCKILGKGGCIPSRQEVEPEQAEKSSLTEEHRRTCNSLDSTENNVRSRRPPLPPNRSKIIRIRLSSKKQGDTTTSSDKEQLCSTSGRTDFLLHQKKEAVTNQSPNIRHLTSLTSSSTAVHLAPKPDKAAAPSLQDKSETEIPDHAASSSRYQKLQGMGAKYRKLIDNWVPPLLQCEPPADLDDQDWLFGTKERGHGTAKRLKDADDLPCRETAALQPRASYLHDVGIYALPFTIPF</sequence>
<dbReference type="Proteomes" id="UP001279734">
    <property type="component" value="Unassembled WGS sequence"/>
</dbReference>
<dbReference type="PANTHER" id="PTHR34660:SF7">
    <property type="entry name" value="DNA LIGASE-LIKE PROTEIN"/>
    <property type="match status" value="1"/>
</dbReference>
<feature type="region of interest" description="Disordered" evidence="1">
    <location>
        <begin position="190"/>
        <end position="225"/>
    </location>
</feature>
<keyword evidence="3" id="KW-1185">Reference proteome</keyword>
<feature type="compositionally biased region" description="Basic and acidic residues" evidence="1">
    <location>
        <begin position="30"/>
        <end position="40"/>
    </location>
</feature>
<feature type="region of interest" description="Disordered" evidence="1">
    <location>
        <begin position="30"/>
        <end position="132"/>
    </location>
</feature>
<feature type="compositionally biased region" description="Basic and acidic residues" evidence="1">
    <location>
        <begin position="56"/>
        <end position="79"/>
    </location>
</feature>
<gene>
    <name evidence="2" type="ORF">Nepgr_018397</name>
</gene>
<evidence type="ECO:0000256" key="1">
    <source>
        <dbReference type="SAM" id="MobiDB-lite"/>
    </source>
</evidence>
<dbReference type="AlphaFoldDB" id="A0AAD3STL2"/>
<dbReference type="EMBL" id="BSYO01000016">
    <property type="protein sequence ID" value="GMH16556.1"/>
    <property type="molecule type" value="Genomic_DNA"/>
</dbReference>
<organism evidence="2 3">
    <name type="scientific">Nepenthes gracilis</name>
    <name type="common">Slender pitcher plant</name>
    <dbReference type="NCBI Taxonomy" id="150966"/>
    <lineage>
        <taxon>Eukaryota</taxon>
        <taxon>Viridiplantae</taxon>
        <taxon>Streptophyta</taxon>
        <taxon>Embryophyta</taxon>
        <taxon>Tracheophyta</taxon>
        <taxon>Spermatophyta</taxon>
        <taxon>Magnoliopsida</taxon>
        <taxon>eudicotyledons</taxon>
        <taxon>Gunneridae</taxon>
        <taxon>Pentapetalae</taxon>
        <taxon>Caryophyllales</taxon>
        <taxon>Nepenthaceae</taxon>
        <taxon>Nepenthes</taxon>
    </lineage>
</organism>
<dbReference type="PANTHER" id="PTHR34660">
    <property type="entry name" value="MYB-LIKE PROTEIN X"/>
    <property type="match status" value="1"/>
</dbReference>
<evidence type="ECO:0000313" key="3">
    <source>
        <dbReference type="Proteomes" id="UP001279734"/>
    </source>
</evidence>
<evidence type="ECO:0000313" key="2">
    <source>
        <dbReference type="EMBL" id="GMH16556.1"/>
    </source>
</evidence>
<name>A0AAD3STL2_NEPGR</name>
<reference evidence="2" key="1">
    <citation type="submission" date="2023-05" db="EMBL/GenBank/DDBJ databases">
        <title>Nepenthes gracilis genome sequencing.</title>
        <authorList>
            <person name="Fukushima K."/>
        </authorList>
    </citation>
    <scope>NUCLEOTIDE SEQUENCE</scope>
    <source>
        <strain evidence="2">SING2019-196</strain>
    </source>
</reference>
<feature type="compositionally biased region" description="Basic residues" evidence="1">
    <location>
        <begin position="41"/>
        <end position="55"/>
    </location>
</feature>
<feature type="compositionally biased region" description="Basic and acidic residues" evidence="1">
    <location>
        <begin position="91"/>
        <end position="109"/>
    </location>
</feature>